<organism evidence="3">
    <name type="scientific">Tanacetum cinerariifolium</name>
    <name type="common">Dalmatian daisy</name>
    <name type="synonym">Chrysanthemum cinerariifolium</name>
    <dbReference type="NCBI Taxonomy" id="118510"/>
    <lineage>
        <taxon>Eukaryota</taxon>
        <taxon>Viridiplantae</taxon>
        <taxon>Streptophyta</taxon>
        <taxon>Embryophyta</taxon>
        <taxon>Tracheophyta</taxon>
        <taxon>Spermatophyta</taxon>
        <taxon>Magnoliopsida</taxon>
        <taxon>eudicotyledons</taxon>
        <taxon>Gunneridae</taxon>
        <taxon>Pentapetalae</taxon>
        <taxon>asterids</taxon>
        <taxon>campanulids</taxon>
        <taxon>Asterales</taxon>
        <taxon>Asteraceae</taxon>
        <taxon>Asteroideae</taxon>
        <taxon>Anthemideae</taxon>
        <taxon>Anthemidinae</taxon>
        <taxon>Tanacetum</taxon>
    </lineage>
</organism>
<evidence type="ECO:0000256" key="1">
    <source>
        <dbReference type="SAM" id="MobiDB-lite"/>
    </source>
</evidence>
<feature type="compositionally biased region" description="Polar residues" evidence="1">
    <location>
        <begin position="188"/>
        <end position="198"/>
    </location>
</feature>
<feature type="region of interest" description="Disordered" evidence="1">
    <location>
        <begin position="353"/>
        <end position="412"/>
    </location>
</feature>
<sequence>MSFSTWEDLTTRFLAQFFPPGRTAKLHNDILMFQQHQGESISEAWTRFKDLLPQVPHHASTFGSKSKSFMTMSIPLQDEPSISRPVARNPVITKGSPLKLKIPCNISHVHVEKAYIDLNSPLNVMTRMMYNWIMRRKLDPREETNRGDVGSIIDPRLSQVVLGKPFVEISNMTHDPPEKVVRKKNKGKSQTTTSTLPESQGPEASRELSKKRQNSKSKNPPTETKDELEKESDEEEVLAAEEDMDEDPQVAEEVKTPSQKKDQREPSHAQESTYDSSSPDLKKFDNVIPLIEQHEKVAVSYAELRVSIEGYHEKMLIIEHKLLSKVSPPPQAVFLQQHLLSLLGHQLLRENVTKEPPSHTKGETKDMDTENREGKPKEPTMAVQKSSIKPTKVPPTEAQPITTIVITRPESP</sequence>
<accession>A0A6L2JJP2</accession>
<dbReference type="InterPro" id="IPR005162">
    <property type="entry name" value="Retrotrans_gag_dom"/>
</dbReference>
<dbReference type="Pfam" id="PF03732">
    <property type="entry name" value="Retrotrans_gag"/>
    <property type="match status" value="1"/>
</dbReference>
<feature type="compositionally biased region" description="Acidic residues" evidence="1">
    <location>
        <begin position="229"/>
        <end position="250"/>
    </location>
</feature>
<dbReference type="PANTHER" id="PTHR33223:SF6">
    <property type="entry name" value="CCHC-TYPE DOMAIN-CONTAINING PROTEIN"/>
    <property type="match status" value="1"/>
</dbReference>
<name>A0A6L2JJP2_TANCI</name>
<evidence type="ECO:0000313" key="3">
    <source>
        <dbReference type="EMBL" id="GEU36980.1"/>
    </source>
</evidence>
<feature type="compositionally biased region" description="Basic and acidic residues" evidence="1">
    <location>
        <begin position="353"/>
        <end position="378"/>
    </location>
</feature>
<dbReference type="EMBL" id="BKCJ010000873">
    <property type="protein sequence ID" value="GEU36980.1"/>
    <property type="molecule type" value="Genomic_DNA"/>
</dbReference>
<reference evidence="3" key="1">
    <citation type="journal article" date="2019" name="Sci. Rep.">
        <title>Draft genome of Tanacetum cinerariifolium, the natural source of mosquito coil.</title>
        <authorList>
            <person name="Yamashiro T."/>
            <person name="Shiraishi A."/>
            <person name="Satake H."/>
            <person name="Nakayama K."/>
        </authorList>
    </citation>
    <scope>NUCLEOTIDE SEQUENCE</scope>
</reference>
<feature type="region of interest" description="Disordered" evidence="1">
    <location>
        <begin position="168"/>
        <end position="281"/>
    </location>
</feature>
<proteinExistence type="predicted"/>
<dbReference type="PANTHER" id="PTHR33223">
    <property type="entry name" value="CCHC-TYPE DOMAIN-CONTAINING PROTEIN"/>
    <property type="match status" value="1"/>
</dbReference>
<protein>
    <submittedName>
        <fullName evidence="3">MAK10-like protein</fullName>
    </submittedName>
</protein>
<feature type="domain" description="Retrotransposon gag" evidence="2">
    <location>
        <begin position="3"/>
        <end position="70"/>
    </location>
</feature>
<dbReference type="AlphaFoldDB" id="A0A6L2JJP2"/>
<gene>
    <name evidence="3" type="ORF">Tci_008958</name>
</gene>
<comment type="caution">
    <text evidence="3">The sequence shown here is derived from an EMBL/GenBank/DDBJ whole genome shotgun (WGS) entry which is preliminary data.</text>
</comment>
<feature type="compositionally biased region" description="Polar residues" evidence="1">
    <location>
        <begin position="269"/>
        <end position="279"/>
    </location>
</feature>
<evidence type="ECO:0000259" key="2">
    <source>
        <dbReference type="Pfam" id="PF03732"/>
    </source>
</evidence>
<feature type="compositionally biased region" description="Basic and acidic residues" evidence="1">
    <location>
        <begin position="252"/>
        <end position="268"/>
    </location>
</feature>